<dbReference type="Pfam" id="PF03330">
    <property type="entry name" value="DPBB_1"/>
    <property type="match status" value="1"/>
</dbReference>
<dbReference type="CDD" id="cd22274">
    <property type="entry name" value="DPBB_EXPA_N"/>
    <property type="match status" value="1"/>
</dbReference>
<dbReference type="InterPro" id="IPR002963">
    <property type="entry name" value="Expansin"/>
</dbReference>
<keyword evidence="6 7" id="KW-0961">Cell wall biogenesis/degradation</keyword>
<dbReference type="InterPro" id="IPR036749">
    <property type="entry name" value="Expansin_CBD_sf"/>
</dbReference>
<organism evidence="10 11">
    <name type="scientific">Striga hermonthica</name>
    <name type="common">Purple witchweed</name>
    <name type="synonym">Buchnera hermonthica</name>
    <dbReference type="NCBI Taxonomy" id="68872"/>
    <lineage>
        <taxon>Eukaryota</taxon>
        <taxon>Viridiplantae</taxon>
        <taxon>Streptophyta</taxon>
        <taxon>Embryophyta</taxon>
        <taxon>Tracheophyta</taxon>
        <taxon>Spermatophyta</taxon>
        <taxon>Magnoliopsida</taxon>
        <taxon>eudicotyledons</taxon>
        <taxon>Gunneridae</taxon>
        <taxon>Pentapetalae</taxon>
        <taxon>asterids</taxon>
        <taxon>lamiids</taxon>
        <taxon>Lamiales</taxon>
        <taxon>Orobanchaceae</taxon>
        <taxon>Buchnereae</taxon>
        <taxon>Striga</taxon>
    </lineage>
</organism>
<evidence type="ECO:0000256" key="4">
    <source>
        <dbReference type="ARBA" id="ARBA00022729"/>
    </source>
</evidence>
<keyword evidence="2 7" id="KW-0134">Cell wall</keyword>
<dbReference type="Gene3D" id="2.40.40.10">
    <property type="entry name" value="RlpA-like domain"/>
    <property type="match status" value="1"/>
</dbReference>
<evidence type="ECO:0000259" key="8">
    <source>
        <dbReference type="PROSITE" id="PS50842"/>
    </source>
</evidence>
<evidence type="ECO:0000259" key="9">
    <source>
        <dbReference type="PROSITE" id="PS50843"/>
    </source>
</evidence>
<proteinExistence type="inferred from homology"/>
<keyword evidence="4 7" id="KW-0732">Signal</keyword>
<dbReference type="Gene3D" id="2.60.40.760">
    <property type="entry name" value="Expansin, cellulose-binding-like domain"/>
    <property type="match status" value="1"/>
</dbReference>
<keyword evidence="5" id="KW-0472">Membrane</keyword>
<dbReference type="InterPro" id="IPR036908">
    <property type="entry name" value="RlpA-like_sf"/>
</dbReference>
<keyword evidence="3 7" id="KW-0964">Secreted</keyword>
<comment type="function">
    <text evidence="7">Causes loosening and extension of plant cell walls by disrupting non-covalent bonding between cellulose microfibrils and matrix glucans. No enzymatic activity has been found.</text>
</comment>
<sequence length="253" mass="27535">MEKNSILLLVLIVGLYSFTVKVSSDWIQAHATFYGGSDASGTMGGACGYGNLFTDGYGTNTTALSTALFNDGAACGQCYEIKCDYEADPNWCLQGKSVTVTATNFCPPNNDLPSDDGGWCNPPRQHFDMAQPAWETIAIYQAGIVPVLYQRVPCTQKGGVRFTINGHDYFELVLITNVGNAGSIQSVQIKGSNNTDWTPMSRNWGANWQSNLYVTGQSLSFKVTTTDGTTKIFTDVVPSNWAFGQTFESQIQF</sequence>
<feature type="chain" id="PRO_5040530516" description="Expansin" evidence="7">
    <location>
        <begin position="25"/>
        <end position="253"/>
    </location>
</feature>
<dbReference type="Pfam" id="PF01357">
    <property type="entry name" value="Expansin_C"/>
    <property type="match status" value="1"/>
</dbReference>
<feature type="signal peptide" evidence="7">
    <location>
        <begin position="1"/>
        <end position="24"/>
    </location>
</feature>
<dbReference type="EMBL" id="CACSLK010010322">
    <property type="protein sequence ID" value="CAA0812444.1"/>
    <property type="molecule type" value="Genomic_DNA"/>
</dbReference>
<evidence type="ECO:0000256" key="3">
    <source>
        <dbReference type="ARBA" id="ARBA00022525"/>
    </source>
</evidence>
<gene>
    <name evidence="10" type="ORF">SHERM_13120</name>
</gene>
<comment type="caution">
    <text evidence="10">The sequence shown here is derived from an EMBL/GenBank/DDBJ whole genome shotgun (WGS) entry which is preliminary data.</text>
</comment>
<dbReference type="SUPFAM" id="SSF49590">
    <property type="entry name" value="PHL pollen allergen"/>
    <property type="match status" value="1"/>
</dbReference>
<evidence type="ECO:0000256" key="1">
    <source>
        <dbReference type="ARBA" id="ARBA00005392"/>
    </source>
</evidence>
<dbReference type="InterPro" id="IPR007112">
    <property type="entry name" value="Expansin/allergen_DPBB_dom"/>
</dbReference>
<evidence type="ECO:0000256" key="2">
    <source>
        <dbReference type="ARBA" id="ARBA00022512"/>
    </source>
</evidence>
<dbReference type="AlphaFoldDB" id="A0A9N7MPU0"/>
<accession>A0A9N7MPU0</accession>
<dbReference type="GO" id="GO:0009653">
    <property type="term" value="P:anatomical structure morphogenesis"/>
    <property type="evidence" value="ECO:0007669"/>
    <property type="project" value="UniProtKB-ARBA"/>
</dbReference>
<feature type="domain" description="Expansin-like CBD" evidence="9">
    <location>
        <begin position="169"/>
        <end position="249"/>
    </location>
</feature>
<dbReference type="GO" id="GO:0005576">
    <property type="term" value="C:extracellular region"/>
    <property type="evidence" value="ECO:0007669"/>
    <property type="project" value="InterPro"/>
</dbReference>
<dbReference type="FunFam" id="2.60.40.760:FF:000001">
    <property type="entry name" value="Expansin"/>
    <property type="match status" value="1"/>
</dbReference>
<dbReference type="PRINTS" id="PR01226">
    <property type="entry name" value="EXPANSIN"/>
</dbReference>
<dbReference type="GO" id="GO:0016020">
    <property type="term" value="C:membrane"/>
    <property type="evidence" value="ECO:0007669"/>
    <property type="project" value="UniProtKB-SubCell"/>
</dbReference>
<dbReference type="PRINTS" id="PR01225">
    <property type="entry name" value="EXPANSNFAMLY"/>
</dbReference>
<dbReference type="PROSITE" id="PS50842">
    <property type="entry name" value="EXPANSIN_EG45"/>
    <property type="match status" value="1"/>
</dbReference>
<protein>
    <recommendedName>
        <fullName evidence="7">Expansin</fullName>
    </recommendedName>
</protein>
<comment type="similarity">
    <text evidence="1 7">Belongs to the expansin family. Expansin A subfamily.</text>
</comment>
<dbReference type="PROSITE" id="PS50843">
    <property type="entry name" value="EXPANSIN_CBD"/>
    <property type="match status" value="1"/>
</dbReference>
<reference evidence="10" key="1">
    <citation type="submission" date="2019-12" db="EMBL/GenBank/DDBJ databases">
        <authorList>
            <person name="Scholes J."/>
        </authorList>
    </citation>
    <scope>NUCLEOTIDE SEQUENCE</scope>
</reference>
<evidence type="ECO:0000256" key="7">
    <source>
        <dbReference type="RuleBase" id="RU365023"/>
    </source>
</evidence>
<dbReference type="OrthoDB" id="5823761at2759"/>
<dbReference type="InterPro" id="IPR009009">
    <property type="entry name" value="RlpA-like_DPBB"/>
</dbReference>
<dbReference type="InterPro" id="IPR007118">
    <property type="entry name" value="Expan_Lol_pI"/>
</dbReference>
<dbReference type="InterPro" id="IPR007117">
    <property type="entry name" value="Expansin_CBD"/>
</dbReference>
<evidence type="ECO:0000313" key="10">
    <source>
        <dbReference type="EMBL" id="CAA0812444.1"/>
    </source>
</evidence>
<dbReference type="SUPFAM" id="SSF50685">
    <property type="entry name" value="Barwin-like endoglucanases"/>
    <property type="match status" value="1"/>
</dbReference>
<dbReference type="GO" id="GO:0009664">
    <property type="term" value="P:plant-type cell wall organization"/>
    <property type="evidence" value="ECO:0007669"/>
    <property type="project" value="InterPro"/>
</dbReference>
<comment type="subcellular location">
    <subcellularLocation>
        <location evidence="7">Secreted</location>
        <location evidence="7">Cell wall</location>
    </subcellularLocation>
    <subcellularLocation>
        <location evidence="7">Membrane</location>
        <topology evidence="7">Peripheral membrane protein</topology>
    </subcellularLocation>
</comment>
<dbReference type="SMART" id="SM00837">
    <property type="entry name" value="DPBB_1"/>
    <property type="match status" value="1"/>
</dbReference>
<dbReference type="Proteomes" id="UP001153555">
    <property type="component" value="Unassembled WGS sequence"/>
</dbReference>
<evidence type="ECO:0000256" key="6">
    <source>
        <dbReference type="ARBA" id="ARBA00023316"/>
    </source>
</evidence>
<evidence type="ECO:0000313" key="11">
    <source>
        <dbReference type="Proteomes" id="UP001153555"/>
    </source>
</evidence>
<dbReference type="FunFam" id="2.40.40.10:FF:000001">
    <property type="entry name" value="Expansin"/>
    <property type="match status" value="1"/>
</dbReference>
<dbReference type="PANTHER" id="PTHR31867">
    <property type="entry name" value="EXPANSIN-A15"/>
    <property type="match status" value="1"/>
</dbReference>
<name>A0A9N7MPU0_STRHE</name>
<evidence type="ECO:0000256" key="5">
    <source>
        <dbReference type="ARBA" id="ARBA00023136"/>
    </source>
</evidence>
<keyword evidence="11" id="KW-1185">Reference proteome</keyword>
<feature type="domain" description="Expansin-like EG45" evidence="8">
    <location>
        <begin position="44"/>
        <end position="159"/>
    </location>
</feature>